<dbReference type="Pfam" id="PF08631">
    <property type="entry name" value="SPO22"/>
    <property type="match status" value="1"/>
</dbReference>
<dbReference type="PANTHER" id="PTHR40375">
    <property type="entry name" value="SPORULATION-SPECIFIC PROTEIN 22"/>
    <property type="match status" value="1"/>
</dbReference>
<dbReference type="AlphaFoldDB" id="A0A9P8L9Y5"/>
<dbReference type="GO" id="GO:0090173">
    <property type="term" value="P:regulation of synaptonemal complex assembly"/>
    <property type="evidence" value="ECO:0007669"/>
    <property type="project" value="InterPro"/>
</dbReference>
<gene>
    <name evidence="2" type="ORF">GP486_005082</name>
</gene>
<evidence type="ECO:0000313" key="2">
    <source>
        <dbReference type="EMBL" id="KAH0557132.1"/>
    </source>
</evidence>
<keyword evidence="1" id="KW-0469">Meiosis</keyword>
<dbReference type="InterPro" id="IPR039057">
    <property type="entry name" value="Spo22/ZIP4"/>
</dbReference>
<dbReference type="GO" id="GO:0051321">
    <property type="term" value="P:meiotic cell cycle"/>
    <property type="evidence" value="ECO:0007669"/>
    <property type="project" value="UniProtKB-KW"/>
</dbReference>
<reference evidence="2" key="1">
    <citation type="submission" date="2021-03" db="EMBL/GenBank/DDBJ databases">
        <title>Comparative genomics and phylogenomic investigation of the class Geoglossomycetes provide insights into ecological specialization and systematics.</title>
        <authorList>
            <person name="Melie T."/>
            <person name="Pirro S."/>
            <person name="Miller A.N."/>
            <person name="Quandt A."/>
        </authorList>
    </citation>
    <scope>NUCLEOTIDE SEQUENCE</scope>
    <source>
        <strain evidence="2">CAQ_001_2017</strain>
    </source>
</reference>
<dbReference type="InterPro" id="IPR013940">
    <property type="entry name" value="Spo22/ZIP4/TEX11"/>
</dbReference>
<evidence type="ECO:0000313" key="3">
    <source>
        <dbReference type="Proteomes" id="UP000750711"/>
    </source>
</evidence>
<accession>A0A9P8L9Y5</accession>
<dbReference type="EMBL" id="JAGHQM010000901">
    <property type="protein sequence ID" value="KAH0557132.1"/>
    <property type="molecule type" value="Genomic_DNA"/>
</dbReference>
<evidence type="ECO:0000256" key="1">
    <source>
        <dbReference type="ARBA" id="ARBA00023254"/>
    </source>
</evidence>
<dbReference type="Proteomes" id="UP000750711">
    <property type="component" value="Unassembled WGS sequence"/>
</dbReference>
<name>A0A9P8L9Y5_9PEZI</name>
<comment type="caution">
    <text evidence="2">The sequence shown here is derived from an EMBL/GenBank/DDBJ whole genome shotgun (WGS) entry which is preliminary data.</text>
</comment>
<proteinExistence type="predicted"/>
<sequence>MTRIRKLQDDSPSLACQLLDEFLFTRLFSAKTEDWIEKAFITRIWISTSHAGNLDVLESLNRVVNTVSNDLTAPLSASAAHGAQSLLWKQVESHFVRGEYELADSWCRIASHKVFSNSGELNNAKIARQVSYHQFGDLAAAQAKASRRTQTAQSPQPFTIKELDWFSRNSYNIALRSCTDWDPRQSLRILQACIKFIDLYPKDMDANTLADLSLRRMFCDFLCASLLTVLARSEDNIEAQVNDDTFVPRYIPAPYANHLRNHVEAFRKRLQDELDRFELDDARGDLLKKYGALVAFDLEAAVNLRKWDDLGQIVEGAKVCNDAKVFGVLADIILLSKAPPATSYATDKLARWIRCLFQISLANDLKVAEELLNQVLTLARDSKIVRPVSPSPFFKGTSPYPTEELEWLATTAFNRAVDFYSSSDDTTCKRWAELALSVAQFSDDGGALHKLLQGNYLKMSWED</sequence>
<keyword evidence="3" id="KW-1185">Reference proteome</keyword>
<dbReference type="PANTHER" id="PTHR40375:SF2">
    <property type="entry name" value="SPORULATION-SPECIFIC PROTEIN 22"/>
    <property type="match status" value="1"/>
</dbReference>
<protein>
    <submittedName>
        <fullName evidence="2">Uncharacterized protein</fullName>
    </submittedName>
</protein>
<organism evidence="2 3">
    <name type="scientific">Trichoglossum hirsutum</name>
    <dbReference type="NCBI Taxonomy" id="265104"/>
    <lineage>
        <taxon>Eukaryota</taxon>
        <taxon>Fungi</taxon>
        <taxon>Dikarya</taxon>
        <taxon>Ascomycota</taxon>
        <taxon>Pezizomycotina</taxon>
        <taxon>Geoglossomycetes</taxon>
        <taxon>Geoglossales</taxon>
        <taxon>Geoglossaceae</taxon>
        <taxon>Trichoglossum</taxon>
    </lineage>
</organism>